<feature type="region of interest" description="Disordered" evidence="1">
    <location>
        <begin position="59"/>
        <end position="83"/>
    </location>
</feature>
<feature type="compositionally biased region" description="Polar residues" evidence="1">
    <location>
        <begin position="62"/>
        <end position="83"/>
    </location>
</feature>
<organism evidence="2 3">
    <name type="scientific">Desmophyllum pertusum</name>
    <dbReference type="NCBI Taxonomy" id="174260"/>
    <lineage>
        <taxon>Eukaryota</taxon>
        <taxon>Metazoa</taxon>
        <taxon>Cnidaria</taxon>
        <taxon>Anthozoa</taxon>
        <taxon>Hexacorallia</taxon>
        <taxon>Scleractinia</taxon>
        <taxon>Caryophylliina</taxon>
        <taxon>Caryophylliidae</taxon>
        <taxon>Desmophyllum</taxon>
    </lineage>
</organism>
<proteinExistence type="predicted"/>
<comment type="caution">
    <text evidence="2">The sequence shown here is derived from an EMBL/GenBank/DDBJ whole genome shotgun (WGS) entry which is preliminary data.</text>
</comment>
<dbReference type="AlphaFoldDB" id="A0A9X0D796"/>
<sequence length="83" mass="8879">MPGLQLLLRAGVLGGSRSYADVSRCLLSFGADVYQVNGQGQKPLDICLESEVEGHIREIASSGRTSQNKKVPSFGLQSNLKSD</sequence>
<gene>
    <name evidence="2" type="ORF">OS493_033257</name>
</gene>
<keyword evidence="3" id="KW-1185">Reference proteome</keyword>
<reference evidence="2" key="1">
    <citation type="submission" date="2023-01" db="EMBL/GenBank/DDBJ databases">
        <title>Genome assembly of the deep-sea coral Lophelia pertusa.</title>
        <authorList>
            <person name="Herrera S."/>
            <person name="Cordes E."/>
        </authorList>
    </citation>
    <scope>NUCLEOTIDE SEQUENCE</scope>
    <source>
        <strain evidence="2">USNM1676648</strain>
        <tissue evidence="2">Polyp</tissue>
    </source>
</reference>
<dbReference type="OrthoDB" id="5988594at2759"/>
<evidence type="ECO:0000313" key="2">
    <source>
        <dbReference type="EMBL" id="KAJ7389171.1"/>
    </source>
</evidence>
<dbReference type="EMBL" id="MU825439">
    <property type="protein sequence ID" value="KAJ7389171.1"/>
    <property type="molecule type" value="Genomic_DNA"/>
</dbReference>
<accession>A0A9X0D796</accession>
<evidence type="ECO:0000313" key="3">
    <source>
        <dbReference type="Proteomes" id="UP001163046"/>
    </source>
</evidence>
<dbReference type="Proteomes" id="UP001163046">
    <property type="component" value="Unassembled WGS sequence"/>
</dbReference>
<dbReference type="Gene3D" id="1.25.40.20">
    <property type="entry name" value="Ankyrin repeat-containing domain"/>
    <property type="match status" value="1"/>
</dbReference>
<evidence type="ECO:0000256" key="1">
    <source>
        <dbReference type="SAM" id="MobiDB-lite"/>
    </source>
</evidence>
<protein>
    <submittedName>
        <fullName evidence="2">Uncharacterized protein</fullName>
    </submittedName>
</protein>
<name>A0A9X0D796_9CNID</name>
<dbReference type="InterPro" id="IPR036770">
    <property type="entry name" value="Ankyrin_rpt-contain_sf"/>
</dbReference>